<evidence type="ECO:0000313" key="1">
    <source>
        <dbReference type="Proteomes" id="UP000095281"/>
    </source>
</evidence>
<evidence type="ECO:0000313" key="2">
    <source>
        <dbReference type="WBParaSite" id="MhA1_Contig1174.frz3.gene12"/>
    </source>
</evidence>
<proteinExistence type="predicted"/>
<accession>A0A1I8B089</accession>
<dbReference type="AlphaFoldDB" id="A0A1I8B089"/>
<reference evidence="2" key="1">
    <citation type="submission" date="2016-11" db="UniProtKB">
        <authorList>
            <consortium name="WormBaseParasite"/>
        </authorList>
    </citation>
    <scope>IDENTIFICATION</scope>
</reference>
<sequence>MEAAENYDASKPRKSVVQIILPTNKSENSTTNFSNDNYLNEWIEATKKKINLLITRIYRRRSRRGSNISAVRKQTMREKYTIALTIEWSVNNWEWADLLLVIVFATQIPVQIWAIAIVKGCYDFYVLLHVFVTLATK</sequence>
<dbReference type="WBParaSite" id="MhA1_Contig1174.frz3.gene12">
    <property type="protein sequence ID" value="MhA1_Contig1174.frz3.gene12"/>
    <property type="gene ID" value="MhA1_Contig1174.frz3.gene12"/>
</dbReference>
<protein>
    <submittedName>
        <fullName evidence="2">PH domain-containing protein</fullName>
    </submittedName>
</protein>
<name>A0A1I8B089_MELHA</name>
<organism evidence="1 2">
    <name type="scientific">Meloidogyne hapla</name>
    <name type="common">Root-knot nematode worm</name>
    <dbReference type="NCBI Taxonomy" id="6305"/>
    <lineage>
        <taxon>Eukaryota</taxon>
        <taxon>Metazoa</taxon>
        <taxon>Ecdysozoa</taxon>
        <taxon>Nematoda</taxon>
        <taxon>Chromadorea</taxon>
        <taxon>Rhabditida</taxon>
        <taxon>Tylenchina</taxon>
        <taxon>Tylenchomorpha</taxon>
        <taxon>Tylenchoidea</taxon>
        <taxon>Meloidogynidae</taxon>
        <taxon>Meloidogyninae</taxon>
        <taxon>Meloidogyne</taxon>
    </lineage>
</organism>
<keyword evidence="1" id="KW-1185">Reference proteome</keyword>
<dbReference type="Proteomes" id="UP000095281">
    <property type="component" value="Unplaced"/>
</dbReference>